<dbReference type="AlphaFoldDB" id="W2PIP1"/>
<feature type="region of interest" description="Disordered" evidence="1">
    <location>
        <begin position="88"/>
        <end position="154"/>
    </location>
</feature>
<accession>W2PIP1</accession>
<organism evidence="2 3">
    <name type="scientific">Phytophthora nicotianae (strain INRA-310)</name>
    <name type="common">Phytophthora parasitica</name>
    <dbReference type="NCBI Taxonomy" id="761204"/>
    <lineage>
        <taxon>Eukaryota</taxon>
        <taxon>Sar</taxon>
        <taxon>Stramenopiles</taxon>
        <taxon>Oomycota</taxon>
        <taxon>Peronosporomycetes</taxon>
        <taxon>Peronosporales</taxon>
        <taxon>Peronosporaceae</taxon>
        <taxon>Phytophthora</taxon>
    </lineage>
</organism>
<dbReference type="RefSeq" id="XP_008913904.1">
    <property type="nucleotide sequence ID" value="XM_008915656.1"/>
</dbReference>
<gene>
    <name evidence="2" type="ORF">PPTG_24193</name>
</gene>
<evidence type="ECO:0000313" key="2">
    <source>
        <dbReference type="EMBL" id="ETN00853.1"/>
    </source>
</evidence>
<reference evidence="2 3" key="2">
    <citation type="submission" date="2013-11" db="EMBL/GenBank/DDBJ databases">
        <title>The Genome Sequence of Phytophthora parasitica INRA-310.</title>
        <authorList>
            <consortium name="The Broad Institute Genomics Platform"/>
            <person name="Russ C."/>
            <person name="Tyler B."/>
            <person name="Panabieres F."/>
            <person name="Shan W."/>
            <person name="Tripathy S."/>
            <person name="Grunwald N."/>
            <person name="Machado M."/>
            <person name="Johnson C.S."/>
            <person name="Arredondo F."/>
            <person name="Hong C."/>
            <person name="Coffey M."/>
            <person name="Young S.K."/>
            <person name="Zeng Q."/>
            <person name="Gargeya S."/>
            <person name="Fitzgerald M."/>
            <person name="Abouelleil A."/>
            <person name="Alvarado L."/>
            <person name="Chapman S.B."/>
            <person name="Gainer-Dewar J."/>
            <person name="Goldberg J."/>
            <person name="Griggs A."/>
            <person name="Gujja S."/>
            <person name="Hansen M."/>
            <person name="Howarth C."/>
            <person name="Imamovic A."/>
            <person name="Ireland A."/>
            <person name="Larimer J."/>
            <person name="McCowan C."/>
            <person name="Murphy C."/>
            <person name="Pearson M."/>
            <person name="Poon T.W."/>
            <person name="Priest M."/>
            <person name="Roberts A."/>
            <person name="Saif S."/>
            <person name="Shea T."/>
            <person name="Sykes S."/>
            <person name="Wortman J."/>
            <person name="Nusbaum C."/>
            <person name="Birren B."/>
        </authorList>
    </citation>
    <scope>NUCLEOTIDE SEQUENCE [LARGE SCALE GENOMIC DNA]</scope>
    <source>
        <strain evidence="2 3">INRA-310</strain>
    </source>
</reference>
<evidence type="ECO:0000256" key="1">
    <source>
        <dbReference type="SAM" id="MobiDB-lite"/>
    </source>
</evidence>
<dbReference type="EMBL" id="KI669633">
    <property type="protein sequence ID" value="ETN00853.1"/>
    <property type="molecule type" value="Genomic_DNA"/>
</dbReference>
<dbReference type="VEuPathDB" id="FungiDB:PPTG_24193"/>
<proteinExistence type="predicted"/>
<dbReference type="GeneID" id="20192792"/>
<sequence>MDKNLPQLARQVVVVSCDALRNFISPLAVIKRGRSIGVHMLRCRFGRVAAVPKSGQLLSAQVSRCSSPRWSPWSRLLRWLDVDKATMSESDDGTAIAEPDEGSSVERGGDAQTGVPSEDTELADTNGVEKVTGAERLLSTPQIGKSRPESSKPQTRCRLLNHVMAALFWYSVMP</sequence>
<name>W2PIP1_PHYN3</name>
<protein>
    <submittedName>
        <fullName evidence="2">Uncharacterized protein</fullName>
    </submittedName>
</protein>
<dbReference type="Proteomes" id="UP000018817">
    <property type="component" value="Unassembled WGS sequence"/>
</dbReference>
<evidence type="ECO:0000313" key="3">
    <source>
        <dbReference type="Proteomes" id="UP000018817"/>
    </source>
</evidence>
<reference evidence="3" key="1">
    <citation type="submission" date="2011-12" db="EMBL/GenBank/DDBJ databases">
        <authorList>
            <consortium name="The Broad Institute Genome Sequencing Platform"/>
            <person name="Russ C."/>
            <person name="Tyler B."/>
            <person name="Panabieres F."/>
            <person name="Shan W."/>
            <person name="Tripathy S."/>
            <person name="Grunwald N."/>
            <person name="Machado M."/>
            <person name="Young S.K."/>
            <person name="Zeng Q."/>
            <person name="Gargeya S."/>
            <person name="Fitzgerald M."/>
            <person name="Haas B."/>
            <person name="Abouelleil A."/>
            <person name="Alvarado L."/>
            <person name="Arachchi H.M."/>
            <person name="Berlin A."/>
            <person name="Chapman S.B."/>
            <person name="Gearin G."/>
            <person name="Goldberg J."/>
            <person name="Griggs A."/>
            <person name="Gujja S."/>
            <person name="Hansen M."/>
            <person name="Heiman D."/>
            <person name="Howarth C."/>
            <person name="Larimer J."/>
            <person name="Lui A."/>
            <person name="MacDonald P.J.P."/>
            <person name="McCowen C."/>
            <person name="Montmayeur A."/>
            <person name="Murphy C."/>
            <person name="Neiman D."/>
            <person name="Pearson M."/>
            <person name="Priest M."/>
            <person name="Roberts A."/>
            <person name="Saif S."/>
            <person name="Shea T."/>
            <person name="Sisk P."/>
            <person name="Stolte C."/>
            <person name="Sykes S."/>
            <person name="Wortman J."/>
            <person name="Nusbaum C."/>
            <person name="Birren B."/>
        </authorList>
    </citation>
    <scope>NUCLEOTIDE SEQUENCE [LARGE SCALE GENOMIC DNA]</scope>
    <source>
        <strain evidence="3">INRA-310</strain>
    </source>
</reference>